<keyword evidence="5" id="KW-1185">Reference proteome</keyword>
<dbReference type="InterPro" id="IPR034984">
    <property type="entry name" value="Imelysin-like_IPPA"/>
</dbReference>
<comment type="caution">
    <text evidence="4">The sequence shown here is derived from an EMBL/GenBank/DDBJ whole genome shotgun (WGS) entry which is preliminary data.</text>
</comment>
<dbReference type="Gene3D" id="1.20.1420.20">
    <property type="entry name" value="M75 peptidase, HXXE motif"/>
    <property type="match status" value="1"/>
</dbReference>
<dbReference type="PROSITE" id="PS51257">
    <property type="entry name" value="PROKAR_LIPOPROTEIN"/>
    <property type="match status" value="1"/>
</dbReference>
<evidence type="ECO:0000259" key="3">
    <source>
        <dbReference type="Pfam" id="PF09375"/>
    </source>
</evidence>
<gene>
    <name evidence="4" type="ORF">ACFOUT_16205</name>
</gene>
<name>A0ABV8JS46_9FLAO</name>
<dbReference type="RefSeq" id="WP_099545068.1">
    <property type="nucleotide sequence ID" value="NZ_JACYFJ010000002.1"/>
</dbReference>
<dbReference type="InterPro" id="IPR018976">
    <property type="entry name" value="Imelysin-like"/>
</dbReference>
<feature type="domain" description="Imelysin-like" evidence="3">
    <location>
        <begin position="46"/>
        <end position="343"/>
    </location>
</feature>
<accession>A0ABV8JS46</accession>
<reference evidence="5" key="1">
    <citation type="journal article" date="2019" name="Int. J. Syst. Evol. Microbiol.">
        <title>The Global Catalogue of Microorganisms (GCM) 10K type strain sequencing project: providing services to taxonomists for standard genome sequencing and annotation.</title>
        <authorList>
            <consortium name="The Broad Institute Genomics Platform"/>
            <consortium name="The Broad Institute Genome Sequencing Center for Infectious Disease"/>
            <person name="Wu L."/>
            <person name="Ma J."/>
        </authorList>
    </citation>
    <scope>NUCLEOTIDE SEQUENCE [LARGE SCALE GENOMIC DNA]</scope>
    <source>
        <strain evidence="5">CECT 7477</strain>
    </source>
</reference>
<sequence>MKLWSFICIGFLLFACSKDDGTGTIAPPKSGFDRGAMLVNWADNIIVPTYTSFKTEAESLNNAATAFTNGPTEATLQSLRASWTTAYISFQKVSMFEIGKAEEIRYRNRLNIYPSNTEKIENFIAAESYDLALPSTIDAQGFPAIDYLINGLAGTDIEIVSFYNTNGNAQGYKNYLGTLTETILQLTTMILDDWNAGFRDSFVANTSSSATGSVDKMANDYIFYFEKSLRAGKVGIPAGVFSEQPLPENVEARYKEDFSKQLLLTAIKASQDFFNGKYSNNNTTGESFKTYLDFLNSIKNGEDLGSLINAQFNAADTQANELNDNLALQIETDNTKMLSTYDELQRNVILLKVDMLQALSINVDYVDADGD</sequence>
<dbReference type="Proteomes" id="UP001595814">
    <property type="component" value="Unassembled WGS sequence"/>
</dbReference>
<dbReference type="InterPro" id="IPR038352">
    <property type="entry name" value="Imelysin_sf"/>
</dbReference>
<evidence type="ECO:0000256" key="1">
    <source>
        <dbReference type="ARBA" id="ARBA00004196"/>
    </source>
</evidence>
<dbReference type="CDD" id="cd14659">
    <property type="entry name" value="Imelysin-like_IPPA"/>
    <property type="match status" value="1"/>
</dbReference>
<keyword evidence="2" id="KW-0732">Signal</keyword>
<evidence type="ECO:0000256" key="2">
    <source>
        <dbReference type="ARBA" id="ARBA00022729"/>
    </source>
</evidence>
<comment type="subcellular location">
    <subcellularLocation>
        <location evidence="1">Cell envelope</location>
    </subcellularLocation>
</comment>
<evidence type="ECO:0000313" key="5">
    <source>
        <dbReference type="Proteomes" id="UP001595814"/>
    </source>
</evidence>
<evidence type="ECO:0000313" key="4">
    <source>
        <dbReference type="EMBL" id="MFC4097434.1"/>
    </source>
</evidence>
<proteinExistence type="predicted"/>
<dbReference type="Pfam" id="PF09375">
    <property type="entry name" value="Peptidase_M75"/>
    <property type="match status" value="1"/>
</dbReference>
<protein>
    <submittedName>
        <fullName evidence="4">Imelysin family protein</fullName>
    </submittedName>
</protein>
<organism evidence="4 5">
    <name type="scientific">Euzebyella saccharophila</name>
    <dbReference type="NCBI Taxonomy" id="679664"/>
    <lineage>
        <taxon>Bacteria</taxon>
        <taxon>Pseudomonadati</taxon>
        <taxon>Bacteroidota</taxon>
        <taxon>Flavobacteriia</taxon>
        <taxon>Flavobacteriales</taxon>
        <taxon>Flavobacteriaceae</taxon>
        <taxon>Euzebyella</taxon>
    </lineage>
</organism>
<dbReference type="EMBL" id="JBHSAW010000010">
    <property type="protein sequence ID" value="MFC4097434.1"/>
    <property type="molecule type" value="Genomic_DNA"/>
</dbReference>